<accession>A0A0E9VYL8</accession>
<reference evidence="2" key="2">
    <citation type="journal article" date="2015" name="Fish Shellfish Immunol.">
        <title>Early steps in the European eel (Anguilla anguilla)-Vibrio vulnificus interaction in the gills: Role of the RtxA13 toxin.</title>
        <authorList>
            <person name="Callol A."/>
            <person name="Pajuelo D."/>
            <person name="Ebbesson L."/>
            <person name="Teles M."/>
            <person name="MacKenzie S."/>
            <person name="Amaro C."/>
        </authorList>
    </citation>
    <scope>NUCLEOTIDE SEQUENCE</scope>
</reference>
<reference evidence="2" key="1">
    <citation type="submission" date="2014-11" db="EMBL/GenBank/DDBJ databases">
        <authorList>
            <person name="Amaro Gonzalez C."/>
        </authorList>
    </citation>
    <scope>NUCLEOTIDE SEQUENCE</scope>
</reference>
<feature type="transmembrane region" description="Helical" evidence="1">
    <location>
        <begin position="12"/>
        <end position="30"/>
    </location>
</feature>
<keyword evidence="1" id="KW-0812">Transmembrane</keyword>
<evidence type="ECO:0000256" key="1">
    <source>
        <dbReference type="SAM" id="Phobius"/>
    </source>
</evidence>
<dbReference type="AlphaFoldDB" id="A0A0E9VYL8"/>
<organism evidence="2">
    <name type="scientific">Anguilla anguilla</name>
    <name type="common">European freshwater eel</name>
    <name type="synonym">Muraena anguilla</name>
    <dbReference type="NCBI Taxonomy" id="7936"/>
    <lineage>
        <taxon>Eukaryota</taxon>
        <taxon>Metazoa</taxon>
        <taxon>Chordata</taxon>
        <taxon>Craniata</taxon>
        <taxon>Vertebrata</taxon>
        <taxon>Euteleostomi</taxon>
        <taxon>Actinopterygii</taxon>
        <taxon>Neopterygii</taxon>
        <taxon>Teleostei</taxon>
        <taxon>Anguilliformes</taxon>
        <taxon>Anguillidae</taxon>
        <taxon>Anguilla</taxon>
    </lineage>
</organism>
<sequence>MCRKLLGTIHPIHYIFGAIIPPISKFYFAILHTRILEPEGTFSHIKYQSKTT</sequence>
<evidence type="ECO:0000313" key="2">
    <source>
        <dbReference type="EMBL" id="JAH83171.1"/>
    </source>
</evidence>
<protein>
    <submittedName>
        <fullName evidence="2">Uncharacterized protein</fullName>
    </submittedName>
</protein>
<keyword evidence="1" id="KW-1133">Transmembrane helix</keyword>
<dbReference type="EMBL" id="GBXM01025406">
    <property type="protein sequence ID" value="JAH83171.1"/>
    <property type="molecule type" value="Transcribed_RNA"/>
</dbReference>
<proteinExistence type="predicted"/>
<keyword evidence="1" id="KW-0472">Membrane</keyword>
<name>A0A0E9VYL8_ANGAN</name>